<dbReference type="InterPro" id="IPR051310">
    <property type="entry name" value="MCP_chemotaxis"/>
</dbReference>
<dbReference type="RefSeq" id="WP_248358032.1">
    <property type="nucleotide sequence ID" value="NZ_AP025591.1"/>
</dbReference>
<comment type="similarity">
    <text evidence="2">Belongs to the methyl-accepting chemotaxis (MCP) protein family.</text>
</comment>
<evidence type="ECO:0008006" key="10">
    <source>
        <dbReference type="Google" id="ProtNLM"/>
    </source>
</evidence>
<dbReference type="Pfam" id="PF00672">
    <property type="entry name" value="HAMP"/>
    <property type="match status" value="1"/>
</dbReference>
<keyword evidence="5" id="KW-1133">Transmembrane helix</keyword>
<name>A0ABN6MPB4_9BACT</name>
<dbReference type="Proteomes" id="UP001162891">
    <property type="component" value="Chromosome"/>
</dbReference>
<gene>
    <name evidence="8" type="ORF">AMOR_04660</name>
</gene>
<evidence type="ECO:0000256" key="1">
    <source>
        <dbReference type="ARBA" id="ARBA00022500"/>
    </source>
</evidence>
<keyword evidence="5" id="KW-0812">Transmembrane</keyword>
<evidence type="ECO:0000256" key="4">
    <source>
        <dbReference type="SAM" id="MobiDB-lite"/>
    </source>
</evidence>
<keyword evidence="1" id="KW-0145">Chemotaxis</keyword>
<keyword evidence="3" id="KW-0807">Transducer</keyword>
<dbReference type="CDD" id="cd06225">
    <property type="entry name" value="HAMP"/>
    <property type="match status" value="1"/>
</dbReference>
<dbReference type="PROSITE" id="PS50111">
    <property type="entry name" value="CHEMOTAXIS_TRANSDUC_2"/>
    <property type="match status" value="1"/>
</dbReference>
<feature type="domain" description="Methyl-accepting transducer" evidence="6">
    <location>
        <begin position="278"/>
        <end position="493"/>
    </location>
</feature>
<feature type="transmembrane region" description="Helical" evidence="5">
    <location>
        <begin position="201"/>
        <end position="220"/>
    </location>
</feature>
<evidence type="ECO:0000259" key="7">
    <source>
        <dbReference type="PROSITE" id="PS50885"/>
    </source>
</evidence>
<dbReference type="PANTHER" id="PTHR43531">
    <property type="entry name" value="PROTEIN ICFG"/>
    <property type="match status" value="1"/>
</dbReference>
<dbReference type="InterPro" id="IPR004089">
    <property type="entry name" value="MCPsignal_dom"/>
</dbReference>
<dbReference type="EMBL" id="AP025591">
    <property type="protein sequence ID" value="BDG01470.1"/>
    <property type="molecule type" value="Genomic_DNA"/>
</dbReference>
<evidence type="ECO:0000313" key="9">
    <source>
        <dbReference type="Proteomes" id="UP001162891"/>
    </source>
</evidence>
<evidence type="ECO:0000256" key="5">
    <source>
        <dbReference type="SAM" id="Phobius"/>
    </source>
</evidence>
<protein>
    <recommendedName>
        <fullName evidence="10">Methyl-accepting chemotaxis sensory transducer</fullName>
    </recommendedName>
</protein>
<dbReference type="Pfam" id="PF00015">
    <property type="entry name" value="MCPsignal"/>
    <property type="match status" value="1"/>
</dbReference>
<evidence type="ECO:0000313" key="8">
    <source>
        <dbReference type="EMBL" id="BDG01470.1"/>
    </source>
</evidence>
<evidence type="ECO:0000259" key="6">
    <source>
        <dbReference type="PROSITE" id="PS50111"/>
    </source>
</evidence>
<dbReference type="Gene3D" id="1.10.287.950">
    <property type="entry name" value="Methyl-accepting chemotaxis protein"/>
    <property type="match status" value="1"/>
</dbReference>
<dbReference type="SMART" id="SM00304">
    <property type="entry name" value="HAMP"/>
    <property type="match status" value="1"/>
</dbReference>
<feature type="region of interest" description="Disordered" evidence="4">
    <location>
        <begin position="324"/>
        <end position="346"/>
    </location>
</feature>
<proteinExistence type="inferred from homology"/>
<feature type="compositionally biased region" description="Pro residues" evidence="4">
    <location>
        <begin position="524"/>
        <end position="542"/>
    </location>
</feature>
<organism evidence="8 9">
    <name type="scientific">Anaeromyxobacter oryzae</name>
    <dbReference type="NCBI Taxonomy" id="2918170"/>
    <lineage>
        <taxon>Bacteria</taxon>
        <taxon>Pseudomonadati</taxon>
        <taxon>Myxococcota</taxon>
        <taxon>Myxococcia</taxon>
        <taxon>Myxococcales</taxon>
        <taxon>Cystobacterineae</taxon>
        <taxon>Anaeromyxobacteraceae</taxon>
        <taxon>Anaeromyxobacter</taxon>
    </lineage>
</organism>
<feature type="region of interest" description="Disordered" evidence="4">
    <location>
        <begin position="518"/>
        <end position="580"/>
    </location>
</feature>
<dbReference type="InterPro" id="IPR003660">
    <property type="entry name" value="HAMP_dom"/>
</dbReference>
<feature type="compositionally biased region" description="Low complexity" evidence="4">
    <location>
        <begin position="543"/>
        <end position="557"/>
    </location>
</feature>
<evidence type="ECO:0000256" key="2">
    <source>
        <dbReference type="ARBA" id="ARBA00029447"/>
    </source>
</evidence>
<keyword evidence="5" id="KW-0472">Membrane</keyword>
<dbReference type="PROSITE" id="PS50885">
    <property type="entry name" value="HAMP"/>
    <property type="match status" value="1"/>
</dbReference>
<dbReference type="SMART" id="SM00283">
    <property type="entry name" value="MA"/>
    <property type="match status" value="1"/>
</dbReference>
<sequence length="580" mass="59295">MRLRLGGKVVTILVLALAFVALVGATGLVALASVSKVVDDYGQAKVPQLQALGRLATAVARASAAASAIENGTLDADVHRASLALVARQEREAAEAARAYEAVPRAGDASGAAVAPALDAWSKDLDALAAAAGERGKAGEEGRFAEMAAAQHAVTDAHERLRRDAQALLELIDTSATATRAAADALNVRAAEAGADARHRILAAFGLAAAVLLVAGVVLVRSIRCGVASVARAAERIAGGDLRDAVEVTSRDELGDLQAAIRTMGERLATVIGEVRGGAEALTTAAGQVSATAQQLATGTGEQASSVEETTASLEEMSASIGNNAETSRRTEATARDGAQAADEGGRAVAETVDAMRSIAEKISIIDEIAYQTNLLALNAAIEAARAGEHGKGFAVVATEVRKLAERSQKAAKEIGEVATRSVSVADRSGRVLGELVVTIRKTSDLVNEVSAASQEQLAGVSQVSRAMAVVDQVTQRNASAAEELSSTAEEVAAHASTLQRLMEFFRVDEGRAVVAPMSAPRPTSAPRPPPPSPVAAPPVARPPLAVAARGPRLAAPSTPPLHPAAHEPAPSGDAGFVRF</sequence>
<keyword evidence="9" id="KW-1185">Reference proteome</keyword>
<evidence type="ECO:0000256" key="3">
    <source>
        <dbReference type="PROSITE-ProRule" id="PRU00284"/>
    </source>
</evidence>
<accession>A0ABN6MPB4</accession>
<reference evidence="9" key="1">
    <citation type="journal article" date="2022" name="Int. J. Syst. Evol. Microbiol.">
        <title>Anaeromyxobacter oryzae sp. nov., Anaeromyxobacter diazotrophicus sp. nov. and Anaeromyxobacter paludicola sp. nov., isolated from paddy soils.</title>
        <authorList>
            <person name="Itoh H."/>
            <person name="Xu Z."/>
            <person name="Mise K."/>
            <person name="Masuda Y."/>
            <person name="Ushijima N."/>
            <person name="Hayakawa C."/>
            <person name="Shiratori Y."/>
            <person name="Senoo K."/>
        </authorList>
    </citation>
    <scope>NUCLEOTIDE SEQUENCE [LARGE SCALE GENOMIC DNA]</scope>
    <source>
        <strain evidence="9">Red232</strain>
    </source>
</reference>
<dbReference type="PANTHER" id="PTHR43531:SF11">
    <property type="entry name" value="METHYL-ACCEPTING CHEMOTAXIS PROTEIN 3"/>
    <property type="match status" value="1"/>
</dbReference>
<dbReference type="SUPFAM" id="SSF58104">
    <property type="entry name" value="Methyl-accepting chemotaxis protein (MCP) signaling domain"/>
    <property type="match status" value="1"/>
</dbReference>
<feature type="domain" description="HAMP" evidence="7">
    <location>
        <begin position="227"/>
        <end position="273"/>
    </location>
</feature>